<evidence type="ECO:0000256" key="2">
    <source>
        <dbReference type="ARBA" id="ARBA00022676"/>
    </source>
</evidence>
<dbReference type="GO" id="GO:0009164">
    <property type="term" value="P:nucleoside catabolic process"/>
    <property type="evidence" value="ECO:0007669"/>
    <property type="project" value="UniProtKB-ARBA"/>
</dbReference>
<feature type="domain" description="Nucleoside phosphorylase" evidence="4">
    <location>
        <begin position="20"/>
        <end position="237"/>
    </location>
</feature>
<evidence type="ECO:0000313" key="8">
    <source>
        <dbReference type="Proteomes" id="UP000199519"/>
    </source>
</evidence>
<evidence type="ECO:0000256" key="1">
    <source>
        <dbReference type="ARBA" id="ARBA00010456"/>
    </source>
</evidence>
<evidence type="ECO:0000256" key="3">
    <source>
        <dbReference type="ARBA" id="ARBA00022679"/>
    </source>
</evidence>
<accession>A0A1I0AHW2</accession>
<dbReference type="EMBL" id="FNBJ01000012">
    <property type="protein sequence ID" value="SDF44626.1"/>
    <property type="molecule type" value="Genomic_DNA"/>
</dbReference>
<dbReference type="PANTHER" id="PTHR43691">
    <property type="entry name" value="URIDINE PHOSPHORYLASE"/>
    <property type="match status" value="1"/>
</dbReference>
<dbReference type="RefSeq" id="WP_089720063.1">
    <property type="nucleotide sequence ID" value="NZ_FNBJ01000012.1"/>
</dbReference>
<dbReference type="SUPFAM" id="SSF53167">
    <property type="entry name" value="Purine and uridine phosphorylases"/>
    <property type="match status" value="1"/>
</dbReference>
<protein>
    <submittedName>
        <fullName evidence="6">Uridine phosphorylase</fullName>
    </submittedName>
</protein>
<dbReference type="Proteomes" id="UP000199519">
    <property type="component" value="Unassembled WGS sequence"/>
</dbReference>
<evidence type="ECO:0000313" key="5">
    <source>
        <dbReference type="EMBL" id="SDF44626.1"/>
    </source>
</evidence>
<dbReference type="Gene3D" id="3.40.50.1580">
    <property type="entry name" value="Nucleoside phosphorylase domain"/>
    <property type="match status" value="1"/>
</dbReference>
<dbReference type="InterPro" id="IPR000845">
    <property type="entry name" value="Nucleoside_phosphorylase_d"/>
</dbReference>
<proteinExistence type="inferred from homology"/>
<evidence type="ECO:0000313" key="7">
    <source>
        <dbReference type="Proteomes" id="UP000198612"/>
    </source>
</evidence>
<dbReference type="GO" id="GO:0016763">
    <property type="term" value="F:pentosyltransferase activity"/>
    <property type="evidence" value="ECO:0007669"/>
    <property type="project" value="InterPro"/>
</dbReference>
<name>A0A1I0AHW2_9FIRM</name>
<evidence type="ECO:0000313" key="6">
    <source>
        <dbReference type="EMBL" id="SES93876.1"/>
    </source>
</evidence>
<keyword evidence="8" id="KW-1185">Reference proteome</keyword>
<dbReference type="Pfam" id="PF01048">
    <property type="entry name" value="PNP_UDP_1"/>
    <property type="match status" value="1"/>
</dbReference>
<dbReference type="PANTHER" id="PTHR43691:SF13">
    <property type="entry name" value="URIDINE PHOSPHORYLASE"/>
    <property type="match status" value="1"/>
</dbReference>
<organism evidence="6 7">
    <name type="scientific">Halanaerobium congolense</name>
    <dbReference type="NCBI Taxonomy" id="54121"/>
    <lineage>
        <taxon>Bacteria</taxon>
        <taxon>Bacillati</taxon>
        <taxon>Bacillota</taxon>
        <taxon>Clostridia</taxon>
        <taxon>Halanaerobiales</taxon>
        <taxon>Halanaerobiaceae</taxon>
        <taxon>Halanaerobium</taxon>
    </lineage>
</organism>
<gene>
    <name evidence="5" type="ORF">SAMN04488598_11254</name>
    <name evidence="6" type="ORF">SAMN04515652_11254</name>
</gene>
<keyword evidence="3" id="KW-0808">Transferase</keyword>
<dbReference type="EMBL" id="FOHG01000012">
    <property type="protein sequence ID" value="SES93876.1"/>
    <property type="molecule type" value="Genomic_DNA"/>
</dbReference>
<comment type="similarity">
    <text evidence="1">Belongs to the PNP/UDP phosphorylase family.</text>
</comment>
<dbReference type="InterPro" id="IPR035994">
    <property type="entry name" value="Nucleoside_phosphorylase_sf"/>
</dbReference>
<dbReference type="InterPro" id="IPR018016">
    <property type="entry name" value="Nucleoside_phosphorylase_CS"/>
</dbReference>
<reference evidence="7 8" key="1">
    <citation type="submission" date="2016-10" db="EMBL/GenBank/DDBJ databases">
        <authorList>
            <person name="Varghese N."/>
            <person name="Submissions S."/>
        </authorList>
    </citation>
    <scope>NUCLEOTIDE SEQUENCE [LARGE SCALE GENOMIC DNA]</scope>
    <source>
        <strain evidence="5 8">WG2</strain>
        <strain evidence="6 7">WG5</strain>
    </source>
</reference>
<dbReference type="Proteomes" id="UP000198612">
    <property type="component" value="Unassembled WGS sequence"/>
</dbReference>
<dbReference type="CDD" id="cd17767">
    <property type="entry name" value="UP_EcUdp-like"/>
    <property type="match status" value="1"/>
</dbReference>
<dbReference type="PROSITE" id="PS01232">
    <property type="entry name" value="PNP_UDP_1"/>
    <property type="match status" value="1"/>
</dbReference>
<keyword evidence="2" id="KW-0328">Glycosyltransferase</keyword>
<dbReference type="GO" id="GO:0005829">
    <property type="term" value="C:cytosol"/>
    <property type="evidence" value="ECO:0007669"/>
    <property type="project" value="TreeGrafter"/>
</dbReference>
<evidence type="ECO:0000259" key="4">
    <source>
        <dbReference type="Pfam" id="PF01048"/>
    </source>
</evidence>
<dbReference type="AlphaFoldDB" id="A0A1I0AHW2"/>
<sequence length="247" mass="26654">MDYDKTLQKHIRCKKGDIAKYVLVPGDPGRAERIAAKFDKAEKMAVNREYTVFTGEKDGVELSVCSTGIGGPSAAIAMEELAKLGADTFIRVGSAGGRKEDMPVGSVAVVNSAYRGEGTSFEYLAANYPAVADDGITDALKKAAADLGQEVYVGGSYTRDAYYMQNEDLNQELLNTQMIVSEMECATLFVVAAKRNLKVGAIVGTDSNIIKKKQFSLEEKDRLFKEAESKSIDIAIKALVDLAKAEA</sequence>